<dbReference type="InterPro" id="IPR041698">
    <property type="entry name" value="Methyltransf_25"/>
</dbReference>
<evidence type="ECO:0000256" key="2">
    <source>
        <dbReference type="ARBA" id="ARBA00022679"/>
    </source>
</evidence>
<evidence type="ECO:0000313" key="4">
    <source>
        <dbReference type="EMBL" id="GIH20348.1"/>
    </source>
</evidence>
<comment type="caution">
    <text evidence="4">The sequence shown here is derived from an EMBL/GenBank/DDBJ whole genome shotgun (WGS) entry which is preliminary data.</text>
</comment>
<dbReference type="Proteomes" id="UP000642748">
    <property type="component" value="Unassembled WGS sequence"/>
</dbReference>
<dbReference type="RefSeq" id="WP_203923764.1">
    <property type="nucleotide sequence ID" value="NZ_BONZ01000093.1"/>
</dbReference>
<dbReference type="AlphaFoldDB" id="A0A8J3R2B1"/>
<dbReference type="Gene3D" id="1.10.150.290">
    <property type="entry name" value="S-adenosyl-L-methionine-dependent methyltransferases"/>
    <property type="match status" value="1"/>
</dbReference>
<reference evidence="4" key="1">
    <citation type="submission" date="2021-01" db="EMBL/GenBank/DDBJ databases">
        <title>Whole genome shotgun sequence of Rugosimonospora africana NBRC 104875.</title>
        <authorList>
            <person name="Komaki H."/>
            <person name="Tamura T."/>
        </authorList>
    </citation>
    <scope>NUCLEOTIDE SEQUENCE</scope>
    <source>
        <strain evidence="4">NBRC 104875</strain>
    </source>
</reference>
<dbReference type="Gene3D" id="3.40.50.150">
    <property type="entry name" value="Vaccinia Virus protein VP39"/>
    <property type="match status" value="1"/>
</dbReference>
<dbReference type="GO" id="GO:0030798">
    <property type="term" value="F:trans-aconitate 2-methyltransferase activity"/>
    <property type="evidence" value="ECO:0007669"/>
    <property type="project" value="InterPro"/>
</dbReference>
<keyword evidence="5" id="KW-1185">Reference proteome</keyword>
<dbReference type="InterPro" id="IPR029063">
    <property type="entry name" value="SAM-dependent_MTases_sf"/>
</dbReference>
<dbReference type="Pfam" id="PF13649">
    <property type="entry name" value="Methyltransf_25"/>
    <property type="match status" value="1"/>
</dbReference>
<gene>
    <name evidence="4" type="primary">tam</name>
    <name evidence="4" type="ORF">Raf01_85200</name>
</gene>
<evidence type="ECO:0000259" key="3">
    <source>
        <dbReference type="Pfam" id="PF13649"/>
    </source>
</evidence>
<protein>
    <submittedName>
        <fullName evidence="4">Trans-aconitate 2-methyltransferase</fullName>
    </submittedName>
</protein>
<sequence>MISPTWDPTLYLRFADERARPFADLVSRIAVPAPARVVDLGCGPGNVTATLLDRWSQARVLGVDSSPEMIEEAAALARPGLEFVQGEIETWAPGEPVDVIVSNAALQWVPSHLELLPRWVAALAPGGALALQMPTNAGGGAARVFRTVATGPRFADRLTAVAESGRPSASGGIVRPAAEYVDVLARLGCRVDAWDTTYQHVLPGDDPVLAWYEGTGLRPYLEALEPERREEFRAEVAAGLRTAFPRRPYGTVLPFTRTFVIAYRI</sequence>
<organism evidence="4 5">
    <name type="scientific">Rugosimonospora africana</name>
    <dbReference type="NCBI Taxonomy" id="556532"/>
    <lineage>
        <taxon>Bacteria</taxon>
        <taxon>Bacillati</taxon>
        <taxon>Actinomycetota</taxon>
        <taxon>Actinomycetes</taxon>
        <taxon>Micromonosporales</taxon>
        <taxon>Micromonosporaceae</taxon>
        <taxon>Rugosimonospora</taxon>
    </lineage>
</organism>
<keyword evidence="2" id="KW-0808">Transferase</keyword>
<name>A0A8J3R2B1_9ACTN</name>
<evidence type="ECO:0000256" key="1">
    <source>
        <dbReference type="ARBA" id="ARBA00022603"/>
    </source>
</evidence>
<proteinExistence type="predicted"/>
<dbReference type="GO" id="GO:0032259">
    <property type="term" value="P:methylation"/>
    <property type="evidence" value="ECO:0007669"/>
    <property type="project" value="UniProtKB-KW"/>
</dbReference>
<dbReference type="PANTHER" id="PTHR43861">
    <property type="entry name" value="TRANS-ACONITATE 2-METHYLTRANSFERASE-RELATED"/>
    <property type="match status" value="1"/>
</dbReference>
<dbReference type="InterPro" id="IPR023149">
    <property type="entry name" value="Trans_acon_MeTrfase_C"/>
</dbReference>
<feature type="domain" description="Methyltransferase" evidence="3">
    <location>
        <begin position="37"/>
        <end position="127"/>
    </location>
</feature>
<dbReference type="CDD" id="cd02440">
    <property type="entry name" value="AdoMet_MTases"/>
    <property type="match status" value="1"/>
</dbReference>
<dbReference type="PANTHER" id="PTHR43861:SF1">
    <property type="entry name" value="TRANS-ACONITATE 2-METHYLTRANSFERASE"/>
    <property type="match status" value="1"/>
</dbReference>
<dbReference type="EMBL" id="BONZ01000093">
    <property type="protein sequence ID" value="GIH20348.1"/>
    <property type="molecule type" value="Genomic_DNA"/>
</dbReference>
<evidence type="ECO:0000313" key="5">
    <source>
        <dbReference type="Proteomes" id="UP000642748"/>
    </source>
</evidence>
<keyword evidence="1" id="KW-0489">Methyltransferase</keyword>
<accession>A0A8J3R2B1</accession>
<dbReference type="SUPFAM" id="SSF53335">
    <property type="entry name" value="S-adenosyl-L-methionine-dependent methyltransferases"/>
    <property type="match status" value="1"/>
</dbReference>